<dbReference type="Proteomes" id="UP001449657">
    <property type="component" value="Chromosome"/>
</dbReference>
<protein>
    <submittedName>
        <fullName evidence="1">Type II toxin-antitoxin system HigB family toxin</fullName>
    </submittedName>
</protein>
<reference evidence="1 2" key="1">
    <citation type="submission" date="2024-03" db="EMBL/GenBank/DDBJ databases">
        <title>Chitinophaga caseinilytica sp. nov., a casein hydrolysing bacterium isolated from forest soil.</title>
        <authorList>
            <person name="Lee D.S."/>
            <person name="Han D.M."/>
            <person name="Baek J.H."/>
            <person name="Choi D.G."/>
            <person name="Jeon J.H."/>
            <person name="Jeon C.O."/>
        </authorList>
    </citation>
    <scope>NUCLEOTIDE SEQUENCE [LARGE SCALE GENOMIC DNA]</scope>
    <source>
        <strain evidence="1 2">KACC 19118</strain>
    </source>
</reference>
<evidence type="ECO:0000313" key="2">
    <source>
        <dbReference type="Proteomes" id="UP001449657"/>
    </source>
</evidence>
<dbReference type="Pfam" id="PF09907">
    <property type="entry name" value="HigB_toxin"/>
    <property type="match status" value="1"/>
</dbReference>
<dbReference type="EMBL" id="CP150096">
    <property type="protein sequence ID" value="WZN47587.1"/>
    <property type="molecule type" value="Genomic_DNA"/>
</dbReference>
<organism evidence="1 2">
    <name type="scientific">Chitinophaga caseinilytica</name>
    <dbReference type="NCBI Taxonomy" id="2267521"/>
    <lineage>
        <taxon>Bacteria</taxon>
        <taxon>Pseudomonadati</taxon>
        <taxon>Bacteroidota</taxon>
        <taxon>Chitinophagia</taxon>
        <taxon>Chitinophagales</taxon>
        <taxon>Chitinophagaceae</taxon>
        <taxon>Chitinophaga</taxon>
    </lineage>
</organism>
<accession>A0ABZ2Z8D4</accession>
<keyword evidence="2" id="KW-1185">Reference proteome</keyword>
<dbReference type="RefSeq" id="WP_341842217.1">
    <property type="nucleotide sequence ID" value="NZ_CP149792.1"/>
</dbReference>
<name>A0ABZ2Z8D4_9BACT</name>
<gene>
    <name evidence="1" type="ORF">WJU22_05280</name>
</gene>
<sequence>MVHIIKTKSINDYISNNPNSGNALWAWHDIVRTASWEKPQDIVETFGAKAVDILPTWKNTACNRAVIDIKGNHLRVILKYQFHVKLKQARIYIKWIGTHAEYDKLCDLNKQYEVEMFK</sequence>
<proteinExistence type="predicted"/>
<evidence type="ECO:0000313" key="1">
    <source>
        <dbReference type="EMBL" id="WZN47587.1"/>
    </source>
</evidence>
<dbReference type="InterPro" id="IPR018669">
    <property type="entry name" value="Toxin_HigB"/>
</dbReference>